<dbReference type="FunFam" id="2.40.160.120:FF:000001">
    <property type="entry name" value="Oxysterol-binding protein"/>
    <property type="match status" value="1"/>
</dbReference>
<evidence type="ECO:0000256" key="3">
    <source>
        <dbReference type="ARBA" id="ARBA00004586"/>
    </source>
</evidence>
<dbReference type="GO" id="GO:0005789">
    <property type="term" value="C:endoplasmic reticulum membrane"/>
    <property type="evidence" value="ECO:0007669"/>
    <property type="project" value="UniProtKB-SubCell"/>
</dbReference>
<feature type="region of interest" description="Disordered" evidence="15">
    <location>
        <begin position="1"/>
        <end position="58"/>
    </location>
</feature>
<feature type="compositionally biased region" description="Low complexity" evidence="15">
    <location>
        <begin position="20"/>
        <end position="29"/>
    </location>
</feature>
<evidence type="ECO:0000256" key="15">
    <source>
        <dbReference type="SAM" id="MobiDB-lite"/>
    </source>
</evidence>
<dbReference type="PROSITE" id="PS01013">
    <property type="entry name" value="OSBP"/>
    <property type="match status" value="1"/>
</dbReference>
<dbReference type="InterPro" id="IPR041680">
    <property type="entry name" value="PH_8"/>
</dbReference>
<dbReference type="InterPro" id="IPR000648">
    <property type="entry name" value="Oxysterol-bd"/>
</dbReference>
<keyword evidence="17" id="KW-1185">Reference proteome</keyword>
<dbReference type="CTD" id="114880"/>
<dbReference type="GO" id="GO:0015485">
    <property type="term" value="F:cholesterol binding"/>
    <property type="evidence" value="ECO:0007669"/>
    <property type="project" value="TreeGrafter"/>
</dbReference>
<dbReference type="InterPro" id="IPR037239">
    <property type="entry name" value="OSBP_sf"/>
</dbReference>
<keyword evidence="8" id="KW-0597">Phosphoprotein</keyword>
<dbReference type="FunFam" id="2.30.29.30:FF:000011">
    <property type="entry name" value="Oxysterol-binding protein"/>
    <property type="match status" value="1"/>
</dbReference>
<evidence type="ECO:0000313" key="18">
    <source>
        <dbReference type="RefSeq" id="XP_024588671.1"/>
    </source>
</evidence>
<dbReference type="Gene3D" id="3.30.70.3490">
    <property type="match status" value="1"/>
</dbReference>
<dbReference type="SUPFAM" id="SSF50729">
    <property type="entry name" value="PH domain-like"/>
    <property type="match status" value="1"/>
</dbReference>
<dbReference type="PROSITE" id="PS50003">
    <property type="entry name" value="PH_DOMAIN"/>
    <property type="match status" value="1"/>
</dbReference>
<dbReference type="GeneID" id="112391529"/>
<dbReference type="RefSeq" id="XP_024588671.1">
    <property type="nucleotide sequence ID" value="XM_024732903.1"/>
</dbReference>
<evidence type="ECO:0000256" key="5">
    <source>
        <dbReference type="ARBA" id="ARBA00022448"/>
    </source>
</evidence>
<dbReference type="Gene3D" id="2.30.29.30">
    <property type="entry name" value="Pleckstrin-homology domain (PH domain)/Phosphotyrosine-binding domain (PTB)"/>
    <property type="match status" value="1"/>
</dbReference>
<proteinExistence type="inferred from homology"/>
<evidence type="ECO:0000256" key="10">
    <source>
        <dbReference type="ARBA" id="ARBA00023055"/>
    </source>
</evidence>
<keyword evidence="7" id="KW-0963">Cytoplasm</keyword>
<keyword evidence="9" id="KW-0256">Endoplasmic reticulum</keyword>
<evidence type="ECO:0000256" key="6">
    <source>
        <dbReference type="ARBA" id="ARBA00022475"/>
    </source>
</evidence>
<dbReference type="GO" id="GO:0006699">
    <property type="term" value="P:bile acid biosynthetic process"/>
    <property type="evidence" value="ECO:0007669"/>
    <property type="project" value="UniProtKB-ARBA"/>
</dbReference>
<dbReference type="PANTHER" id="PTHR10972">
    <property type="entry name" value="OXYSTEROL-BINDING PROTEIN-RELATED"/>
    <property type="match status" value="1"/>
</dbReference>
<dbReference type="PANTHER" id="PTHR10972:SF76">
    <property type="entry name" value="OXYSTEROL-BINDING PROTEIN-RELATED PROTEIN 6"/>
    <property type="match status" value="1"/>
</dbReference>
<dbReference type="SMART" id="SM00233">
    <property type="entry name" value="PH"/>
    <property type="match status" value="1"/>
</dbReference>
<dbReference type="CDD" id="cd13287">
    <property type="entry name" value="PH_ORP3_ORP6_ORP7"/>
    <property type="match status" value="1"/>
</dbReference>
<evidence type="ECO:0000256" key="11">
    <source>
        <dbReference type="ARBA" id="ARBA00023121"/>
    </source>
</evidence>
<evidence type="ECO:0000256" key="8">
    <source>
        <dbReference type="ARBA" id="ARBA00022553"/>
    </source>
</evidence>
<keyword evidence="12" id="KW-0472">Membrane</keyword>
<dbReference type="Pfam" id="PF15409">
    <property type="entry name" value="PH_8"/>
    <property type="match status" value="1"/>
</dbReference>
<feature type="compositionally biased region" description="Low complexity" evidence="15">
    <location>
        <begin position="41"/>
        <end position="53"/>
    </location>
</feature>
<dbReference type="GO" id="GO:0097038">
    <property type="term" value="C:perinuclear endoplasmic reticulum"/>
    <property type="evidence" value="ECO:0007669"/>
    <property type="project" value="TreeGrafter"/>
</dbReference>
<comment type="subcellular location">
    <subcellularLocation>
        <location evidence="1">Cell membrane</location>
    </subcellularLocation>
    <subcellularLocation>
        <location evidence="2">Cytoplasm</location>
        <location evidence="2">Cytosol</location>
    </subcellularLocation>
    <subcellularLocation>
        <location evidence="3">Endoplasmic reticulum membrane</location>
    </subcellularLocation>
</comment>
<keyword evidence="5 14" id="KW-0813">Transport</keyword>
<reference evidence="18" key="1">
    <citation type="submission" date="2025-08" db="UniProtKB">
        <authorList>
            <consortium name="RefSeq"/>
        </authorList>
    </citation>
    <scope>IDENTIFICATION</scope>
    <source>
        <tissue evidence="18">Meat</tissue>
    </source>
</reference>
<evidence type="ECO:0000256" key="9">
    <source>
        <dbReference type="ARBA" id="ARBA00022824"/>
    </source>
</evidence>
<keyword evidence="11" id="KW-0446">Lipid-binding</keyword>
<comment type="similarity">
    <text evidence="4 13">Belongs to the OSBP family.</text>
</comment>
<dbReference type="GO" id="GO:0005886">
    <property type="term" value="C:plasma membrane"/>
    <property type="evidence" value="ECO:0007669"/>
    <property type="project" value="UniProtKB-SubCell"/>
</dbReference>
<evidence type="ECO:0000256" key="1">
    <source>
        <dbReference type="ARBA" id="ARBA00004236"/>
    </source>
</evidence>
<gene>
    <name evidence="18" type="primary">OSBPL6</name>
</gene>
<feature type="domain" description="PH" evidence="16">
    <location>
        <begin position="84"/>
        <end position="179"/>
    </location>
</feature>
<feature type="compositionally biased region" description="Basic and acidic residues" evidence="15">
    <location>
        <begin position="30"/>
        <end position="40"/>
    </location>
</feature>
<dbReference type="Pfam" id="PF01237">
    <property type="entry name" value="Oxysterol_BP"/>
    <property type="match status" value="1"/>
</dbReference>
<organism evidence="17 18">
    <name type="scientific">Neophocaena asiaeorientalis asiaeorientalis</name>
    <name type="common">Yangtze finless porpoise</name>
    <name type="synonym">Neophocaena phocaenoides subsp. asiaeorientalis</name>
    <dbReference type="NCBI Taxonomy" id="1706337"/>
    <lineage>
        <taxon>Eukaryota</taxon>
        <taxon>Metazoa</taxon>
        <taxon>Chordata</taxon>
        <taxon>Craniata</taxon>
        <taxon>Vertebrata</taxon>
        <taxon>Euteleostomi</taxon>
        <taxon>Mammalia</taxon>
        <taxon>Eutheria</taxon>
        <taxon>Laurasiatheria</taxon>
        <taxon>Artiodactyla</taxon>
        <taxon>Whippomorpha</taxon>
        <taxon>Cetacea</taxon>
        <taxon>Odontoceti</taxon>
        <taxon>Phocoenidae</taxon>
        <taxon>Neophocaena</taxon>
    </lineage>
</organism>
<dbReference type="InterPro" id="IPR001849">
    <property type="entry name" value="PH_domain"/>
</dbReference>
<dbReference type="AlphaFoldDB" id="A0A341ADB8"/>
<name>A0A341ADB8_NEOAA</name>
<dbReference type="GO" id="GO:0005829">
    <property type="term" value="C:cytosol"/>
    <property type="evidence" value="ECO:0007669"/>
    <property type="project" value="UniProtKB-SubCell"/>
</dbReference>
<dbReference type="InterPro" id="IPR018494">
    <property type="entry name" value="Oxysterol-bd_CS"/>
</dbReference>
<sequence>MSSDEKGISPAHRTSTPTHRSASSSASSQRDSRQSIHILERTSSSSTEPSVSRQLLEPVPLSKEADSWEIIEGLKIGQTNVQRPDKHEGFMLKKRKWPLKGWHKRFFVLDNGMLKYSKAPLDIQKGKVHGSIDVGLSVMSIKKKARRIDLDTEEHIYHLKVKSQDWFDAWVSKLRHHRLYRQNEIVRSPRDASFHIFPSTSTAESSPAANVSVVDGKAQPNSFPWQSPLPCGSSLPATCTTGQSKVAAWLQDSEEMDRCAEDLAHCQSNLVELSKLLQNLEILQRTQSAPNFTDMQVPFSATMSPVRLHSSNPNLCADIEFQTPPSHLTDPLESSMDYTKLQEEFCLIAQKVHSLLKSAFNSIAIEKEKLKQMVSEQDHNTGHSTQMARLRQSLSQAGEQIHVSLPLSQQVANESRLSMSESVSEFFDAQEVLLSASSSENEASDDESYISDVSDNISEDNTSVADNISRQILNGELTGGAFRNGRRARLPAPCPDTSNINLWNILRNNIGKDLSKVSMPVELNEPLNTLQHLCEEMEYSELLDKASETDSPYERMVLIAAFAVSGYCSTYFRAGSKPFNPVLGETYECIREDKGFRFFSEQVSHHPPISACHCESKNFVFWQDIRWKNKFWGKSMEILPVGTLNAMLPKYGDCYVWNKVTTCIHNILSGRRWIEHYGEVTIRNTKSSVCICKLTFVKVNYWNSNVNEVQGVVMDQEGKVVHRLFGKWHEGLYCGVAPSAKCIWRPGSMPTNYELYYGFTRFAIELNELDPVLKDLLPPTDARFRPDQRFLEEGNLEAAAAEKQRVEELQRSRRRYMEENNLEHIPKFFKKVIDANQREAWVSNDTYWELRKDPGFSKVDSPVLW</sequence>
<accession>A0A341ADB8</accession>
<dbReference type="Gene3D" id="2.40.160.120">
    <property type="match status" value="1"/>
</dbReference>
<evidence type="ECO:0000256" key="13">
    <source>
        <dbReference type="RuleBase" id="RU003844"/>
    </source>
</evidence>
<dbReference type="GO" id="GO:0031965">
    <property type="term" value="C:nuclear membrane"/>
    <property type="evidence" value="ECO:0007669"/>
    <property type="project" value="TreeGrafter"/>
</dbReference>
<evidence type="ECO:0000256" key="2">
    <source>
        <dbReference type="ARBA" id="ARBA00004514"/>
    </source>
</evidence>
<evidence type="ECO:0000256" key="12">
    <source>
        <dbReference type="ARBA" id="ARBA00023136"/>
    </source>
</evidence>
<evidence type="ECO:0000313" key="17">
    <source>
        <dbReference type="Proteomes" id="UP000252040"/>
    </source>
</evidence>
<evidence type="ECO:0000256" key="14">
    <source>
        <dbReference type="RuleBase" id="RU003845"/>
    </source>
</evidence>
<protein>
    <recommendedName>
        <fullName evidence="14">Oxysterol-binding protein</fullName>
    </recommendedName>
</protein>
<keyword evidence="6" id="KW-1003">Cell membrane</keyword>
<dbReference type="FunFam" id="3.30.70.3490:FF:000002">
    <property type="entry name" value="Oxysterol-binding protein"/>
    <property type="match status" value="1"/>
</dbReference>
<dbReference type="InterPro" id="IPR011993">
    <property type="entry name" value="PH-like_dom_sf"/>
</dbReference>
<dbReference type="SUPFAM" id="SSF144000">
    <property type="entry name" value="Oxysterol-binding protein-like"/>
    <property type="match status" value="1"/>
</dbReference>
<evidence type="ECO:0000256" key="4">
    <source>
        <dbReference type="ARBA" id="ARBA00008842"/>
    </source>
</evidence>
<dbReference type="GO" id="GO:0120015">
    <property type="term" value="F:sterol transfer activity"/>
    <property type="evidence" value="ECO:0007669"/>
    <property type="project" value="UniProtKB-ARBA"/>
</dbReference>
<evidence type="ECO:0000259" key="16">
    <source>
        <dbReference type="PROSITE" id="PS50003"/>
    </source>
</evidence>
<dbReference type="Proteomes" id="UP000252040">
    <property type="component" value="Unplaced"/>
</dbReference>
<keyword evidence="10 14" id="KW-0445">Lipid transport</keyword>
<evidence type="ECO:0000256" key="7">
    <source>
        <dbReference type="ARBA" id="ARBA00022490"/>
    </source>
</evidence>